<name>A0A4V6PED6_9ACTN</name>
<dbReference type="AlphaFoldDB" id="A0A4V6PED6"/>
<evidence type="ECO:0000313" key="3">
    <source>
        <dbReference type="EMBL" id="TDD65607.1"/>
    </source>
</evidence>
<dbReference type="Proteomes" id="UP000295217">
    <property type="component" value="Unassembled WGS sequence"/>
</dbReference>
<dbReference type="GO" id="GO:0003676">
    <property type="term" value="F:nucleic acid binding"/>
    <property type="evidence" value="ECO:0007669"/>
    <property type="project" value="InterPro"/>
</dbReference>
<feature type="region of interest" description="Disordered" evidence="1">
    <location>
        <begin position="48"/>
        <end position="75"/>
    </location>
</feature>
<accession>A0A4V6PED6</accession>
<proteinExistence type="predicted"/>
<dbReference type="RefSeq" id="WP_132106583.1">
    <property type="nucleotide sequence ID" value="NZ_SMLB01000049.1"/>
</dbReference>
<evidence type="ECO:0000313" key="4">
    <source>
        <dbReference type="Proteomes" id="UP000295217"/>
    </source>
</evidence>
<protein>
    <submittedName>
        <fullName evidence="3">HNH endonuclease</fullName>
    </submittedName>
</protein>
<keyword evidence="3" id="KW-0255">Endonuclease</keyword>
<dbReference type="CDD" id="cd00085">
    <property type="entry name" value="HNHc"/>
    <property type="match status" value="1"/>
</dbReference>
<evidence type="ECO:0000259" key="2">
    <source>
        <dbReference type="Pfam" id="PF01844"/>
    </source>
</evidence>
<dbReference type="InterPro" id="IPR002711">
    <property type="entry name" value="HNH"/>
</dbReference>
<dbReference type="InterPro" id="IPR003615">
    <property type="entry name" value="HNH_nuc"/>
</dbReference>
<comment type="caution">
    <text evidence="3">The sequence shown here is derived from an EMBL/GenBank/DDBJ whole genome shotgun (WGS) entry which is preliminary data.</text>
</comment>
<keyword evidence="4" id="KW-1185">Reference proteome</keyword>
<keyword evidence="3" id="KW-0378">Hydrolase</keyword>
<evidence type="ECO:0000256" key="1">
    <source>
        <dbReference type="SAM" id="MobiDB-lite"/>
    </source>
</evidence>
<dbReference type="GO" id="GO:0004519">
    <property type="term" value="F:endonuclease activity"/>
    <property type="evidence" value="ECO:0007669"/>
    <property type="project" value="UniProtKB-KW"/>
</dbReference>
<gene>
    <name evidence="3" type="ORF">E1262_24520</name>
</gene>
<dbReference type="GO" id="GO:0008270">
    <property type="term" value="F:zinc ion binding"/>
    <property type="evidence" value="ECO:0007669"/>
    <property type="project" value="InterPro"/>
</dbReference>
<dbReference type="Gene3D" id="1.10.30.50">
    <property type="match status" value="1"/>
</dbReference>
<dbReference type="OrthoDB" id="3778721at2"/>
<reference evidence="3 4" key="1">
    <citation type="submission" date="2019-02" db="EMBL/GenBank/DDBJ databases">
        <title>Draft genome sequences of novel Actinobacteria.</title>
        <authorList>
            <person name="Sahin N."/>
            <person name="Ay H."/>
            <person name="Saygin H."/>
        </authorList>
    </citation>
    <scope>NUCLEOTIDE SEQUENCE [LARGE SCALE GENOMIC DNA]</scope>
    <source>
        <strain evidence="3 4">8K307</strain>
    </source>
</reference>
<dbReference type="Pfam" id="PF01844">
    <property type="entry name" value="HNH"/>
    <property type="match status" value="1"/>
</dbReference>
<feature type="domain" description="HNH" evidence="2">
    <location>
        <begin position="4"/>
        <end position="43"/>
    </location>
</feature>
<keyword evidence="3" id="KW-0540">Nuclease</keyword>
<organism evidence="3 4">
    <name type="scientific">Jiangella aurantiaca</name>
    <dbReference type="NCBI Taxonomy" id="2530373"/>
    <lineage>
        <taxon>Bacteria</taxon>
        <taxon>Bacillati</taxon>
        <taxon>Actinomycetota</taxon>
        <taxon>Actinomycetes</taxon>
        <taxon>Jiangellales</taxon>
        <taxon>Jiangellaceae</taxon>
        <taxon>Jiangella</taxon>
    </lineage>
</organism>
<dbReference type="EMBL" id="SMLB01000049">
    <property type="protein sequence ID" value="TDD65607.1"/>
    <property type="molecule type" value="Genomic_DNA"/>
</dbReference>
<sequence length="75" mass="8142">MPGCHRPARAADLDHIVPFTAGGSTSPGNLHVLCTTHHKLKHHAHWTVQRPPDGTTRWTSPTGHRYLKPPDGAGP</sequence>